<dbReference type="Proteomes" id="UP000831701">
    <property type="component" value="Chromosome 12"/>
</dbReference>
<evidence type="ECO:0000313" key="2">
    <source>
        <dbReference type="Proteomes" id="UP000831701"/>
    </source>
</evidence>
<comment type="caution">
    <text evidence="1">The sequence shown here is derived from an EMBL/GenBank/DDBJ whole genome shotgun (WGS) entry which is preliminary data.</text>
</comment>
<dbReference type="EMBL" id="CM041542">
    <property type="protein sequence ID" value="KAI3364878.1"/>
    <property type="molecule type" value="Genomic_DNA"/>
</dbReference>
<evidence type="ECO:0000313" key="1">
    <source>
        <dbReference type="EMBL" id="KAI3364878.1"/>
    </source>
</evidence>
<proteinExistence type="predicted"/>
<protein>
    <submittedName>
        <fullName evidence="1">Uncharacterized protein</fullName>
    </submittedName>
</protein>
<accession>A0ACB8WAM3</accession>
<organism evidence="1 2">
    <name type="scientific">Scortum barcoo</name>
    <name type="common">barcoo grunter</name>
    <dbReference type="NCBI Taxonomy" id="214431"/>
    <lineage>
        <taxon>Eukaryota</taxon>
        <taxon>Metazoa</taxon>
        <taxon>Chordata</taxon>
        <taxon>Craniata</taxon>
        <taxon>Vertebrata</taxon>
        <taxon>Euteleostomi</taxon>
        <taxon>Actinopterygii</taxon>
        <taxon>Neopterygii</taxon>
        <taxon>Teleostei</taxon>
        <taxon>Neoteleostei</taxon>
        <taxon>Acanthomorphata</taxon>
        <taxon>Eupercaria</taxon>
        <taxon>Centrarchiformes</taxon>
        <taxon>Terapontoidei</taxon>
        <taxon>Terapontidae</taxon>
        <taxon>Scortum</taxon>
    </lineage>
</organism>
<sequence>MRNIYKVLASQYDPLGFILPYTTRAKILVRHLWDKHRGWDDPLLPQELLQQWKAWEEELQVLPQVTLPRPYLPKKVDLGGLHREVHIFCDASEEAYGSVAYLRSTDRHGEVHLSFLLARSRVAPKRFHSMPRLELCAALSGAQLAQVLGRELTIEIHQIILWSDSTTVLTWLKSESCQFKGPDSWPENPSADHLSDASELRKSVFCGATSVVSCQPTSDHQLYSSWKELLEVTVQELHGAAEDYRQAERLILQRAQMDSFPREYSLLRAGKPVSSSSRLRTLSPEFDESGELICVGGRLRRAEDLESTALHPVILDPSHQATRLLIQDFDNQLHHPGPERVFAELRRSFWILRG</sequence>
<keyword evidence="2" id="KW-1185">Reference proteome</keyword>
<name>A0ACB8WAM3_9TELE</name>
<gene>
    <name evidence="1" type="ORF">L3Q82_001063</name>
</gene>
<reference evidence="1" key="1">
    <citation type="submission" date="2022-04" db="EMBL/GenBank/DDBJ databases">
        <title>Jade perch genome.</title>
        <authorList>
            <person name="Chao B."/>
        </authorList>
    </citation>
    <scope>NUCLEOTIDE SEQUENCE</scope>
    <source>
        <strain evidence="1">CB-2022</strain>
    </source>
</reference>